<evidence type="ECO:0000313" key="11">
    <source>
        <dbReference type="Proteomes" id="UP000027986"/>
    </source>
</evidence>
<dbReference type="CDD" id="cd00207">
    <property type="entry name" value="fer2"/>
    <property type="match status" value="1"/>
</dbReference>
<sequence>MARSSDERRASARLKHLAWNAVRTLTTPLLPDDYLDLVDPLRSPRYLRARVVDVHPETADAATVTLQPGLGWTGHVPGQFIRVGVDVDGVRLWRAYSVTSGPRDDGRITITVKSLSGGLVSSHLHESLPSGQIVHLEQASGEFVWTGGVEPTLYVTGGSGITPVMGMLRHRLAAEGERSDGEGTHDIVVVHSAGHPEDVIFADELRGLHERGAITLVERHTRLEGRLDPAELDHLVPDWRDREVYACGPAGMLRMLREFAELNGVEDKLHTENFVVELAEPGEGGTATIVMGTTTREVAVSGETSILDAAEAADILVPSGCRMGICYGCVLPLRSGAVRDMRTGEVTSGTDGDGVMVQTCISSAAGDCTIGR</sequence>
<evidence type="ECO:0000256" key="1">
    <source>
        <dbReference type="ARBA" id="ARBA00001974"/>
    </source>
</evidence>
<evidence type="ECO:0000313" key="10">
    <source>
        <dbReference type="EMBL" id="AIF40500.1"/>
    </source>
</evidence>
<gene>
    <name evidence="10" type="ORF">HX89_05585</name>
</gene>
<evidence type="ECO:0000256" key="6">
    <source>
        <dbReference type="ARBA" id="ARBA00023002"/>
    </source>
</evidence>
<feature type="domain" description="FAD-binding FR-type" evidence="9">
    <location>
        <begin position="44"/>
        <end position="146"/>
    </location>
</feature>
<keyword evidence="5" id="KW-0274">FAD</keyword>
<evidence type="ECO:0000256" key="4">
    <source>
        <dbReference type="ARBA" id="ARBA00022723"/>
    </source>
</evidence>
<dbReference type="PRINTS" id="PR00371">
    <property type="entry name" value="FPNCR"/>
</dbReference>
<dbReference type="InterPro" id="IPR017938">
    <property type="entry name" value="Riboflavin_synthase-like_b-brl"/>
</dbReference>
<evidence type="ECO:0000256" key="2">
    <source>
        <dbReference type="ARBA" id="ARBA00022630"/>
    </source>
</evidence>
<keyword evidence="11" id="KW-1185">Reference proteome</keyword>
<accession>A0A075JFD6</accession>
<evidence type="ECO:0000256" key="5">
    <source>
        <dbReference type="ARBA" id="ARBA00022827"/>
    </source>
</evidence>
<dbReference type="PANTHER" id="PTHR47354">
    <property type="entry name" value="NADH OXIDOREDUCTASE HCR"/>
    <property type="match status" value="1"/>
</dbReference>
<reference evidence="10 11" key="1">
    <citation type="submission" date="2014-07" db="EMBL/GenBank/DDBJ databases">
        <title>Genome Sequencing of Dermacoccus nishinomiyaensis.</title>
        <authorList>
            <person name="Hong K.W."/>
            <person name="Chan K.G."/>
        </authorList>
    </citation>
    <scope>NUCLEOTIDE SEQUENCE [LARGE SCALE GENOMIC DNA]</scope>
    <source>
        <strain evidence="10 11">M25</strain>
    </source>
</reference>
<dbReference type="SUPFAM" id="SSF54292">
    <property type="entry name" value="2Fe-2S ferredoxin-like"/>
    <property type="match status" value="1"/>
</dbReference>
<dbReference type="Gene3D" id="2.40.30.10">
    <property type="entry name" value="Translation factors"/>
    <property type="match status" value="1"/>
</dbReference>
<dbReference type="SUPFAM" id="SSF52343">
    <property type="entry name" value="Ferredoxin reductase-like, C-terminal NADP-linked domain"/>
    <property type="match status" value="1"/>
</dbReference>
<evidence type="ECO:0000256" key="3">
    <source>
        <dbReference type="ARBA" id="ARBA00022714"/>
    </source>
</evidence>
<dbReference type="PROSITE" id="PS51384">
    <property type="entry name" value="FAD_FR"/>
    <property type="match status" value="1"/>
</dbReference>
<dbReference type="Pfam" id="PF00111">
    <property type="entry name" value="Fer2"/>
    <property type="match status" value="1"/>
</dbReference>
<dbReference type="GO" id="GO:0046872">
    <property type="term" value="F:metal ion binding"/>
    <property type="evidence" value="ECO:0007669"/>
    <property type="project" value="UniProtKB-KW"/>
</dbReference>
<dbReference type="Gene3D" id="3.40.50.80">
    <property type="entry name" value="Nucleotide-binding domain of ferredoxin-NADP reductase (FNR) module"/>
    <property type="match status" value="1"/>
</dbReference>
<dbReference type="InterPro" id="IPR017927">
    <property type="entry name" value="FAD-bd_FR_type"/>
</dbReference>
<comment type="cofactor">
    <cofactor evidence="1">
        <name>FAD</name>
        <dbReference type="ChEBI" id="CHEBI:57692"/>
    </cofactor>
</comment>
<dbReference type="SUPFAM" id="SSF63380">
    <property type="entry name" value="Riboflavin synthase domain-like"/>
    <property type="match status" value="1"/>
</dbReference>
<dbReference type="eggNOG" id="COG1018">
    <property type="taxonomic scope" value="Bacteria"/>
</dbReference>
<dbReference type="InterPro" id="IPR050415">
    <property type="entry name" value="MRET"/>
</dbReference>
<dbReference type="EMBL" id="CP008889">
    <property type="protein sequence ID" value="AIF40500.1"/>
    <property type="molecule type" value="Genomic_DNA"/>
</dbReference>
<protein>
    <submittedName>
        <fullName evidence="10">Stearoyl-CoA 9-desaturase</fullName>
    </submittedName>
</protein>
<keyword evidence="6" id="KW-0560">Oxidoreductase</keyword>
<dbReference type="InterPro" id="IPR001041">
    <property type="entry name" value="2Fe-2S_ferredoxin-type"/>
</dbReference>
<keyword evidence="2" id="KW-0285">Flavoprotein</keyword>
<dbReference type="InterPro" id="IPR001709">
    <property type="entry name" value="Flavoprot_Pyr_Nucl_cyt_Rdtase"/>
</dbReference>
<keyword evidence="8" id="KW-0411">Iron-sulfur</keyword>
<dbReference type="PANTHER" id="PTHR47354:SF6">
    <property type="entry name" value="NADH OXIDOREDUCTASE HCR"/>
    <property type="match status" value="1"/>
</dbReference>
<dbReference type="GO" id="GO:0051537">
    <property type="term" value="F:2 iron, 2 sulfur cluster binding"/>
    <property type="evidence" value="ECO:0007669"/>
    <property type="project" value="UniProtKB-KW"/>
</dbReference>
<dbReference type="Pfam" id="PF00970">
    <property type="entry name" value="FAD_binding_6"/>
    <property type="match status" value="1"/>
</dbReference>
<keyword evidence="4" id="KW-0479">Metal-binding</keyword>
<dbReference type="KEGG" id="dni:HX89_05585"/>
<dbReference type="InterPro" id="IPR039261">
    <property type="entry name" value="FNR_nucleotide-bd"/>
</dbReference>
<evidence type="ECO:0000259" key="9">
    <source>
        <dbReference type="PROSITE" id="PS51384"/>
    </source>
</evidence>
<proteinExistence type="predicted"/>
<dbReference type="InterPro" id="IPR001433">
    <property type="entry name" value="OxRdtase_FAD/NAD-bd"/>
</dbReference>
<dbReference type="Gene3D" id="3.10.20.30">
    <property type="match status" value="1"/>
</dbReference>
<dbReference type="GO" id="GO:0016491">
    <property type="term" value="F:oxidoreductase activity"/>
    <property type="evidence" value="ECO:0007669"/>
    <property type="project" value="UniProtKB-KW"/>
</dbReference>
<dbReference type="HOGENOM" id="CLU_003827_14_2_11"/>
<dbReference type="Proteomes" id="UP000027986">
    <property type="component" value="Chromosome"/>
</dbReference>
<organism evidence="10 11">
    <name type="scientific">Dermacoccus nishinomiyaensis</name>
    <dbReference type="NCBI Taxonomy" id="1274"/>
    <lineage>
        <taxon>Bacteria</taxon>
        <taxon>Bacillati</taxon>
        <taxon>Actinomycetota</taxon>
        <taxon>Actinomycetes</taxon>
        <taxon>Micrococcales</taxon>
        <taxon>Dermacoccaceae</taxon>
        <taxon>Dermacoccus</taxon>
    </lineage>
</organism>
<evidence type="ECO:0000256" key="7">
    <source>
        <dbReference type="ARBA" id="ARBA00023004"/>
    </source>
</evidence>
<dbReference type="InterPro" id="IPR012675">
    <property type="entry name" value="Beta-grasp_dom_sf"/>
</dbReference>
<dbReference type="InterPro" id="IPR008333">
    <property type="entry name" value="Cbr1-like_FAD-bd_dom"/>
</dbReference>
<dbReference type="CDD" id="cd06216">
    <property type="entry name" value="FNR_iron_sulfur_binding_2"/>
    <property type="match status" value="1"/>
</dbReference>
<dbReference type="Pfam" id="PF00175">
    <property type="entry name" value="NAD_binding_1"/>
    <property type="match status" value="1"/>
</dbReference>
<dbReference type="InterPro" id="IPR036010">
    <property type="entry name" value="2Fe-2S_ferredoxin-like_sf"/>
</dbReference>
<dbReference type="PRINTS" id="PR00410">
    <property type="entry name" value="PHEHYDRXLASE"/>
</dbReference>
<keyword evidence="7" id="KW-0408">Iron</keyword>
<keyword evidence="3" id="KW-0001">2Fe-2S</keyword>
<dbReference type="AlphaFoldDB" id="A0A075JFD6"/>
<name>A0A075JFD6_9MICO</name>
<evidence type="ECO:0000256" key="8">
    <source>
        <dbReference type="ARBA" id="ARBA00023014"/>
    </source>
</evidence>